<dbReference type="GO" id="GO:0043531">
    <property type="term" value="F:ADP binding"/>
    <property type="evidence" value="ECO:0007669"/>
    <property type="project" value="TreeGrafter"/>
</dbReference>
<comment type="similarity">
    <text evidence="3">Belongs to the phosphoglycerate kinase family.</text>
</comment>
<evidence type="ECO:0000256" key="8">
    <source>
        <dbReference type="ARBA" id="ARBA00022840"/>
    </source>
</evidence>
<gene>
    <name evidence="10" type="ORF">ASZ90_004499</name>
</gene>
<dbReference type="InterPro" id="IPR015824">
    <property type="entry name" value="Phosphoglycerate_kinase_N"/>
</dbReference>
<evidence type="ECO:0000256" key="9">
    <source>
        <dbReference type="ARBA" id="ARBA00023152"/>
    </source>
</evidence>
<dbReference type="InterPro" id="IPR036043">
    <property type="entry name" value="Phosphoglycerate_kinase_sf"/>
</dbReference>
<protein>
    <recommendedName>
        <fullName evidence="4">phosphoglycerate kinase</fullName>
        <ecNumber evidence="4">2.7.2.3</ecNumber>
    </recommendedName>
</protein>
<comment type="pathway">
    <text evidence="2">Carbohydrate degradation; glycolysis; pyruvate from D-glyceraldehyde 3-phosphate: step 2/5.</text>
</comment>
<dbReference type="InterPro" id="IPR001576">
    <property type="entry name" value="Phosphoglycerate_kinase"/>
</dbReference>
<dbReference type="EMBL" id="LNQE01000628">
    <property type="protein sequence ID" value="KUG25679.1"/>
    <property type="molecule type" value="Genomic_DNA"/>
</dbReference>
<evidence type="ECO:0000256" key="1">
    <source>
        <dbReference type="ARBA" id="ARBA00000642"/>
    </source>
</evidence>
<dbReference type="GO" id="GO:0006094">
    <property type="term" value="P:gluconeogenesis"/>
    <property type="evidence" value="ECO:0007669"/>
    <property type="project" value="TreeGrafter"/>
</dbReference>
<proteinExistence type="inferred from homology"/>
<dbReference type="GO" id="GO:0005829">
    <property type="term" value="C:cytosol"/>
    <property type="evidence" value="ECO:0007669"/>
    <property type="project" value="TreeGrafter"/>
</dbReference>
<reference evidence="10" key="1">
    <citation type="journal article" date="2015" name="Proc. Natl. Acad. Sci. U.S.A.">
        <title>Networks of energetic and metabolic interactions define dynamics in microbial communities.</title>
        <authorList>
            <person name="Embree M."/>
            <person name="Liu J.K."/>
            <person name="Al-Bassam M.M."/>
            <person name="Zengler K."/>
        </authorList>
    </citation>
    <scope>NUCLEOTIDE SEQUENCE</scope>
</reference>
<sequence length="176" mass="18400">MAYTFFKAKGFEIGTSLLEEDKIDLAKEIITIAENSSAKFLLPVDIVVAEEFKDESPQEVVDIDKIPAGKMGLDVGPKSIELFNNIIKNSKTVIWNGPLGVFEFPNFANGTNAIAKALAEATSNGSITVIGGGDSASAIKKAGLEDKVTHVSTGGGASLEFLEGKVLPGVAALTDA</sequence>
<keyword evidence="5 10" id="KW-0808">Transferase</keyword>
<dbReference type="GO" id="GO:0004618">
    <property type="term" value="F:phosphoglycerate kinase activity"/>
    <property type="evidence" value="ECO:0007669"/>
    <property type="project" value="UniProtKB-EC"/>
</dbReference>
<keyword evidence="8" id="KW-0067">ATP-binding</keyword>
<dbReference type="PANTHER" id="PTHR11406">
    <property type="entry name" value="PHOSPHOGLYCERATE KINASE"/>
    <property type="match status" value="1"/>
</dbReference>
<organism evidence="10">
    <name type="scientific">hydrocarbon metagenome</name>
    <dbReference type="NCBI Taxonomy" id="938273"/>
    <lineage>
        <taxon>unclassified sequences</taxon>
        <taxon>metagenomes</taxon>
        <taxon>ecological metagenomes</taxon>
    </lineage>
</organism>
<evidence type="ECO:0000256" key="6">
    <source>
        <dbReference type="ARBA" id="ARBA00022741"/>
    </source>
</evidence>
<keyword evidence="6" id="KW-0547">Nucleotide-binding</keyword>
<name>A0A0W8FXP4_9ZZZZ</name>
<dbReference type="Pfam" id="PF00162">
    <property type="entry name" value="PGK"/>
    <property type="match status" value="1"/>
</dbReference>
<dbReference type="GO" id="GO:0005524">
    <property type="term" value="F:ATP binding"/>
    <property type="evidence" value="ECO:0007669"/>
    <property type="project" value="UniProtKB-KW"/>
</dbReference>
<dbReference type="SUPFAM" id="SSF53748">
    <property type="entry name" value="Phosphoglycerate kinase"/>
    <property type="match status" value="1"/>
</dbReference>
<evidence type="ECO:0000256" key="4">
    <source>
        <dbReference type="ARBA" id="ARBA00013061"/>
    </source>
</evidence>
<evidence type="ECO:0000256" key="2">
    <source>
        <dbReference type="ARBA" id="ARBA00004838"/>
    </source>
</evidence>
<evidence type="ECO:0000256" key="5">
    <source>
        <dbReference type="ARBA" id="ARBA00022679"/>
    </source>
</evidence>
<keyword evidence="9" id="KW-0324">Glycolysis</keyword>
<keyword evidence="7 10" id="KW-0418">Kinase</keyword>
<dbReference type="FunFam" id="3.40.50.1260:FF:000031">
    <property type="entry name" value="Phosphoglycerate kinase 1"/>
    <property type="match status" value="1"/>
</dbReference>
<dbReference type="PANTHER" id="PTHR11406:SF23">
    <property type="entry name" value="PHOSPHOGLYCERATE KINASE 1, CHLOROPLASTIC-RELATED"/>
    <property type="match status" value="1"/>
</dbReference>
<dbReference type="AlphaFoldDB" id="A0A0W8FXP4"/>
<dbReference type="Gene3D" id="3.40.50.1260">
    <property type="entry name" value="Phosphoglycerate kinase, N-terminal domain"/>
    <property type="match status" value="1"/>
</dbReference>
<comment type="caution">
    <text evidence="10">The sequence shown here is derived from an EMBL/GenBank/DDBJ whole genome shotgun (WGS) entry which is preliminary data.</text>
</comment>
<evidence type="ECO:0000256" key="7">
    <source>
        <dbReference type="ARBA" id="ARBA00022777"/>
    </source>
</evidence>
<dbReference type="PRINTS" id="PR00477">
    <property type="entry name" value="PHGLYCKINASE"/>
</dbReference>
<evidence type="ECO:0000256" key="3">
    <source>
        <dbReference type="ARBA" id="ARBA00008982"/>
    </source>
</evidence>
<comment type="catalytic activity">
    <reaction evidence="1">
        <text>(2R)-3-phosphoglycerate + ATP = (2R)-3-phospho-glyceroyl phosphate + ADP</text>
        <dbReference type="Rhea" id="RHEA:14801"/>
        <dbReference type="ChEBI" id="CHEBI:30616"/>
        <dbReference type="ChEBI" id="CHEBI:57604"/>
        <dbReference type="ChEBI" id="CHEBI:58272"/>
        <dbReference type="ChEBI" id="CHEBI:456216"/>
        <dbReference type="EC" id="2.7.2.3"/>
    </reaction>
</comment>
<accession>A0A0W8FXP4</accession>
<evidence type="ECO:0000313" key="10">
    <source>
        <dbReference type="EMBL" id="KUG25679.1"/>
    </source>
</evidence>
<dbReference type="EC" id="2.7.2.3" evidence="4"/>
<dbReference type="GO" id="GO:0006096">
    <property type="term" value="P:glycolytic process"/>
    <property type="evidence" value="ECO:0007669"/>
    <property type="project" value="UniProtKB-KW"/>
</dbReference>